<evidence type="ECO:0000256" key="1">
    <source>
        <dbReference type="SAM" id="MobiDB-lite"/>
    </source>
</evidence>
<protein>
    <submittedName>
        <fullName evidence="2">Uncharacterized protein</fullName>
    </submittedName>
</protein>
<feature type="compositionally biased region" description="Basic and acidic residues" evidence="1">
    <location>
        <begin position="119"/>
        <end position="157"/>
    </location>
</feature>
<dbReference type="EMBL" id="JAACFV010000006">
    <property type="protein sequence ID" value="KAF7513374.1"/>
    <property type="molecule type" value="Genomic_DNA"/>
</dbReference>
<sequence>MEPKLAKLSINQDTPKKPRAKQPSKFPKPLADSWDDEIDSSDTETEADDTVPLKKSPVPNAPPPTPASPSSGFPSWGFRDPLAPSTPIGEHNENQRRPEKSTAVAGRLITAGLGMKAPKKTEEQKAYDRALRENEIKRRNKEREAKEKAREEKEKARTVMWES</sequence>
<gene>
    <name evidence="2" type="ORF">GJ744_009795</name>
</gene>
<name>A0A8H7AS67_9EURO</name>
<feature type="region of interest" description="Disordered" evidence="1">
    <location>
        <begin position="1"/>
        <end position="163"/>
    </location>
</feature>
<evidence type="ECO:0000313" key="3">
    <source>
        <dbReference type="Proteomes" id="UP000606974"/>
    </source>
</evidence>
<evidence type="ECO:0000313" key="2">
    <source>
        <dbReference type="EMBL" id="KAF7513374.1"/>
    </source>
</evidence>
<feature type="compositionally biased region" description="Basic and acidic residues" evidence="1">
    <location>
        <begin position="90"/>
        <end position="100"/>
    </location>
</feature>
<dbReference type="Proteomes" id="UP000606974">
    <property type="component" value="Unassembled WGS sequence"/>
</dbReference>
<proteinExistence type="predicted"/>
<reference evidence="2" key="1">
    <citation type="submission" date="2020-02" db="EMBL/GenBank/DDBJ databases">
        <authorList>
            <person name="Palmer J.M."/>
        </authorList>
    </citation>
    <scope>NUCLEOTIDE SEQUENCE</scope>
    <source>
        <strain evidence="2">EPUS1.4</strain>
        <tissue evidence="2">Thallus</tissue>
    </source>
</reference>
<feature type="compositionally biased region" description="Acidic residues" evidence="1">
    <location>
        <begin position="33"/>
        <end position="49"/>
    </location>
</feature>
<keyword evidence="3" id="KW-1185">Reference proteome</keyword>
<dbReference type="OrthoDB" id="5418203at2759"/>
<dbReference type="AlphaFoldDB" id="A0A8H7AS67"/>
<organism evidence="2 3">
    <name type="scientific">Endocarpon pusillum</name>
    <dbReference type="NCBI Taxonomy" id="364733"/>
    <lineage>
        <taxon>Eukaryota</taxon>
        <taxon>Fungi</taxon>
        <taxon>Dikarya</taxon>
        <taxon>Ascomycota</taxon>
        <taxon>Pezizomycotina</taxon>
        <taxon>Eurotiomycetes</taxon>
        <taxon>Chaetothyriomycetidae</taxon>
        <taxon>Verrucariales</taxon>
        <taxon>Verrucariaceae</taxon>
        <taxon>Endocarpon</taxon>
    </lineage>
</organism>
<comment type="caution">
    <text evidence="2">The sequence shown here is derived from an EMBL/GenBank/DDBJ whole genome shotgun (WGS) entry which is preliminary data.</text>
</comment>
<accession>A0A8H7AS67</accession>